<sequence length="185" mass="22007">MRKLISAYEVLSNRERRSEYDRIYSRFVKKCGFDYRKWLNEQDNPSSQAKLIIYELLHLEEEAAINVWRKNGGLAFNLEKCMEREDWLDCQYILAEELDKRGDSFEAFKLLAAILAEERRRPYFKLFTAEIESYLKNLVKTRLRSQVDAETWLDCLQTMIGLGFSAKDESRYKKSMADTLEKMRA</sequence>
<accession>A0A806KDD3</accession>
<evidence type="ECO:0000313" key="1">
    <source>
        <dbReference type="EMBL" id="AGS52595.1"/>
    </source>
</evidence>
<dbReference type="EMBL" id="JQ844202">
    <property type="protein sequence ID" value="AGS52595.1"/>
    <property type="molecule type" value="Genomic_DNA"/>
</dbReference>
<organism evidence="1">
    <name type="scientific">uncultured bacterium contig00042</name>
    <dbReference type="NCBI Taxonomy" id="1181529"/>
    <lineage>
        <taxon>Bacteria</taxon>
        <taxon>environmental samples</taxon>
    </lineage>
</organism>
<protein>
    <submittedName>
        <fullName evidence="1">Uncharacterized protein</fullName>
    </submittedName>
</protein>
<reference evidence="1" key="1">
    <citation type="submission" date="2012-03" db="EMBL/GenBank/DDBJ databases">
        <title>Functional metagenomics reveals considerable lignocellulase gene clusters in the gut microbiome of a wood-feeding higher termite.</title>
        <authorList>
            <person name="Liu N."/>
        </authorList>
    </citation>
    <scope>NUCLEOTIDE SEQUENCE</scope>
</reference>
<name>A0A806KDD3_9BACT</name>
<dbReference type="AlphaFoldDB" id="A0A806KDD3"/>
<proteinExistence type="predicted"/>